<dbReference type="PANTHER" id="PTHR48027">
    <property type="entry name" value="HETEROGENEOUS NUCLEAR RIBONUCLEOPROTEIN 87F-RELATED"/>
    <property type="match status" value="1"/>
</dbReference>
<gene>
    <name evidence="5" type="ORF">GX51_04163</name>
</gene>
<dbReference type="EMBL" id="PDNC01000050">
    <property type="protein sequence ID" value="PGH03293.1"/>
    <property type="molecule type" value="Genomic_DNA"/>
</dbReference>
<organism evidence="5 6">
    <name type="scientific">Blastomyces parvus</name>
    <dbReference type="NCBI Taxonomy" id="2060905"/>
    <lineage>
        <taxon>Eukaryota</taxon>
        <taxon>Fungi</taxon>
        <taxon>Dikarya</taxon>
        <taxon>Ascomycota</taxon>
        <taxon>Pezizomycotina</taxon>
        <taxon>Eurotiomycetes</taxon>
        <taxon>Eurotiomycetidae</taxon>
        <taxon>Onygenales</taxon>
        <taxon>Ajellomycetaceae</taxon>
        <taxon>Blastomyces</taxon>
    </lineage>
</organism>
<dbReference type="Pfam" id="PF00076">
    <property type="entry name" value="RRM_1"/>
    <property type="match status" value="1"/>
</dbReference>
<dbReference type="InterPro" id="IPR052462">
    <property type="entry name" value="SLIRP/GR-RBP-like"/>
</dbReference>
<keyword evidence="1 2" id="KW-0694">RNA-binding</keyword>
<evidence type="ECO:0000313" key="6">
    <source>
        <dbReference type="Proteomes" id="UP000224080"/>
    </source>
</evidence>
<proteinExistence type="predicted"/>
<evidence type="ECO:0000256" key="1">
    <source>
        <dbReference type="ARBA" id="ARBA00022884"/>
    </source>
</evidence>
<dbReference type="SUPFAM" id="SSF54928">
    <property type="entry name" value="RNA-binding domain, RBD"/>
    <property type="match status" value="1"/>
</dbReference>
<evidence type="ECO:0000259" key="4">
    <source>
        <dbReference type="PROSITE" id="PS50102"/>
    </source>
</evidence>
<feature type="domain" description="RRM" evidence="4">
    <location>
        <begin position="2"/>
        <end position="85"/>
    </location>
</feature>
<accession>A0A2B7X3D2</accession>
<evidence type="ECO:0000313" key="5">
    <source>
        <dbReference type="EMBL" id="PGH03293.1"/>
    </source>
</evidence>
<dbReference type="SMART" id="SM00360">
    <property type="entry name" value="RRM"/>
    <property type="match status" value="1"/>
</dbReference>
<reference evidence="5 6" key="1">
    <citation type="submission" date="2017-10" db="EMBL/GenBank/DDBJ databases">
        <title>Comparative genomics in systemic dimorphic fungi from Ajellomycetaceae.</title>
        <authorList>
            <person name="Munoz J.F."/>
            <person name="Mcewen J.G."/>
            <person name="Clay O.K."/>
            <person name="Cuomo C.A."/>
        </authorList>
    </citation>
    <scope>NUCLEOTIDE SEQUENCE [LARGE SCALE GENOMIC DNA]</scope>
    <source>
        <strain evidence="5 6">UAMH130</strain>
    </source>
</reference>
<dbReference type="Proteomes" id="UP000224080">
    <property type="component" value="Unassembled WGS sequence"/>
</dbReference>
<dbReference type="InterPro" id="IPR012677">
    <property type="entry name" value="Nucleotide-bd_a/b_plait_sf"/>
</dbReference>
<feature type="region of interest" description="Disordered" evidence="3">
    <location>
        <begin position="82"/>
        <end position="148"/>
    </location>
</feature>
<sequence length="148" mass="15940">MSKLFVGIWQCSGLAWHTTDETLRDGFSRHGTIEEAIVVKDRDTNRSRGFGFVRFASDAEADAAMTAMNNQEFDGRVIRVDKAAERSSMPRNDGGRHHGGGYNRYDGGEGGNRGGSGWGGGYSGDRQAGGGGWNNQQHSYGHGQGQGQ</sequence>
<dbReference type="InterPro" id="IPR000504">
    <property type="entry name" value="RRM_dom"/>
</dbReference>
<dbReference type="PROSITE" id="PS50102">
    <property type="entry name" value="RRM"/>
    <property type="match status" value="1"/>
</dbReference>
<dbReference type="CDD" id="cd21608">
    <property type="entry name" value="RRM2_NsCP33_like"/>
    <property type="match status" value="1"/>
</dbReference>
<evidence type="ECO:0000256" key="2">
    <source>
        <dbReference type="PROSITE-ProRule" id="PRU00176"/>
    </source>
</evidence>
<protein>
    <recommendedName>
        <fullName evidence="4">RRM domain-containing protein</fullName>
    </recommendedName>
</protein>
<dbReference type="STRING" id="2060905.A0A2B7X3D2"/>
<evidence type="ECO:0000256" key="3">
    <source>
        <dbReference type="SAM" id="MobiDB-lite"/>
    </source>
</evidence>
<dbReference type="InterPro" id="IPR048289">
    <property type="entry name" value="RRM2_NsCP33-like"/>
</dbReference>
<comment type="caution">
    <text evidence="5">The sequence shown here is derived from an EMBL/GenBank/DDBJ whole genome shotgun (WGS) entry which is preliminary data.</text>
</comment>
<name>A0A2B7X3D2_9EURO</name>
<keyword evidence="6" id="KW-1185">Reference proteome</keyword>
<dbReference type="InterPro" id="IPR035979">
    <property type="entry name" value="RBD_domain_sf"/>
</dbReference>
<dbReference type="OrthoDB" id="439808at2759"/>
<feature type="compositionally biased region" description="Gly residues" evidence="3">
    <location>
        <begin position="108"/>
        <end position="133"/>
    </location>
</feature>
<dbReference type="Gene3D" id="3.30.70.330">
    <property type="match status" value="1"/>
</dbReference>
<dbReference type="AlphaFoldDB" id="A0A2B7X3D2"/>
<dbReference type="GO" id="GO:0003723">
    <property type="term" value="F:RNA binding"/>
    <property type="evidence" value="ECO:0007669"/>
    <property type="project" value="UniProtKB-UniRule"/>
</dbReference>